<evidence type="ECO:0000313" key="14">
    <source>
        <dbReference type="Proteomes" id="UP000515211"/>
    </source>
</evidence>
<dbReference type="GO" id="GO:0016758">
    <property type="term" value="F:hexosyltransferase activity"/>
    <property type="evidence" value="ECO:0007669"/>
    <property type="project" value="InterPro"/>
</dbReference>
<dbReference type="Proteomes" id="UP000515211">
    <property type="component" value="Chromosome 3"/>
</dbReference>
<keyword evidence="8" id="KW-0735">Signal-anchor</keyword>
<keyword evidence="13" id="KW-0732">Signal</keyword>
<evidence type="ECO:0000256" key="5">
    <source>
        <dbReference type="ARBA" id="ARBA00022676"/>
    </source>
</evidence>
<dbReference type="Pfam" id="PF01762">
    <property type="entry name" value="Galactosyl_T"/>
    <property type="match status" value="1"/>
</dbReference>
<dbReference type="GO" id="GO:0000139">
    <property type="term" value="C:Golgi membrane"/>
    <property type="evidence" value="ECO:0007669"/>
    <property type="project" value="UniProtKB-SubCell"/>
</dbReference>
<comment type="cofactor">
    <cofactor evidence="1">
        <name>Mn(2+)</name>
        <dbReference type="ChEBI" id="CHEBI:29035"/>
    </cofactor>
</comment>
<evidence type="ECO:0000256" key="4">
    <source>
        <dbReference type="ARBA" id="ARBA00008661"/>
    </source>
</evidence>
<evidence type="ECO:0000256" key="2">
    <source>
        <dbReference type="ARBA" id="ARBA00004323"/>
    </source>
</evidence>
<dbReference type="KEGG" id="adu:107479278"/>
<dbReference type="GeneID" id="107479278"/>
<feature type="chain" id="PRO_5039176473" evidence="13">
    <location>
        <begin position="21"/>
        <end position="192"/>
    </location>
</feature>
<evidence type="ECO:0000256" key="8">
    <source>
        <dbReference type="ARBA" id="ARBA00022968"/>
    </source>
</evidence>
<evidence type="ECO:0000256" key="9">
    <source>
        <dbReference type="ARBA" id="ARBA00022989"/>
    </source>
</evidence>
<keyword evidence="7" id="KW-0812">Transmembrane</keyword>
<keyword evidence="6" id="KW-0808">Transferase</keyword>
<evidence type="ECO:0000256" key="1">
    <source>
        <dbReference type="ARBA" id="ARBA00001936"/>
    </source>
</evidence>
<feature type="signal peptide" evidence="13">
    <location>
        <begin position="1"/>
        <end position="20"/>
    </location>
</feature>
<name>A0A9C6TCY6_ARADU</name>
<organism evidence="14 15">
    <name type="scientific">Arachis duranensis</name>
    <name type="common">Wild peanut</name>
    <dbReference type="NCBI Taxonomy" id="130453"/>
    <lineage>
        <taxon>Eukaryota</taxon>
        <taxon>Viridiplantae</taxon>
        <taxon>Streptophyta</taxon>
        <taxon>Embryophyta</taxon>
        <taxon>Tracheophyta</taxon>
        <taxon>Spermatophyta</taxon>
        <taxon>Magnoliopsida</taxon>
        <taxon>eudicotyledons</taxon>
        <taxon>Gunneridae</taxon>
        <taxon>Pentapetalae</taxon>
        <taxon>rosids</taxon>
        <taxon>fabids</taxon>
        <taxon>Fabales</taxon>
        <taxon>Fabaceae</taxon>
        <taxon>Papilionoideae</taxon>
        <taxon>50 kb inversion clade</taxon>
        <taxon>dalbergioids sensu lato</taxon>
        <taxon>Dalbergieae</taxon>
        <taxon>Pterocarpus clade</taxon>
        <taxon>Arachis</taxon>
    </lineage>
</organism>
<sequence>MKLDNSLTIVLLLWTVEVDPKFHEDANKIEELAVFEEHIELHSTDSSVVKAPDYLLLTKNGHTFKGVKYHKHEYWKFGEVGNKYFRHATGQLYAISQDLATYISTNQDVLHKYANEDVSLGSWFIGLDVEHIDDRRMCCGTPPDCEWKAQAGNMCIATFDWRCSGICRSVERIKVVHQRCGEDENALWTATF</sequence>
<comment type="similarity">
    <text evidence="4">Belongs to the glycosyltransferase 31 family.</text>
</comment>
<dbReference type="Gene3D" id="2.60.40.3170">
    <property type="match status" value="1"/>
</dbReference>
<dbReference type="AlphaFoldDB" id="A0A9C6TCY6"/>
<evidence type="ECO:0000256" key="6">
    <source>
        <dbReference type="ARBA" id="ARBA00022679"/>
    </source>
</evidence>
<gene>
    <name evidence="15" type="primary">LOC107479278</name>
</gene>
<accession>A0A9C6TCY6</accession>
<evidence type="ECO:0000256" key="7">
    <source>
        <dbReference type="ARBA" id="ARBA00022692"/>
    </source>
</evidence>
<keyword evidence="5" id="KW-0328">Glycosyltransferase</keyword>
<evidence type="ECO:0000313" key="15">
    <source>
        <dbReference type="RefSeq" id="XP_052114270.1"/>
    </source>
</evidence>
<dbReference type="RefSeq" id="XP_052114270.1">
    <property type="nucleotide sequence ID" value="XM_052258310.1"/>
</dbReference>
<evidence type="ECO:0000256" key="11">
    <source>
        <dbReference type="ARBA" id="ARBA00023136"/>
    </source>
</evidence>
<reference evidence="15" key="2">
    <citation type="submission" date="2025-08" db="UniProtKB">
        <authorList>
            <consortium name="RefSeq"/>
        </authorList>
    </citation>
    <scope>IDENTIFICATION</scope>
    <source>
        <tissue evidence="15">Whole plant</tissue>
    </source>
</reference>
<comment type="pathway">
    <text evidence="3">Protein modification; protein glycosylation.</text>
</comment>
<protein>
    <submittedName>
        <fullName evidence="15">Probable beta-1,3-galactosyltransferase 2</fullName>
    </submittedName>
</protein>
<evidence type="ECO:0000256" key="10">
    <source>
        <dbReference type="ARBA" id="ARBA00023034"/>
    </source>
</evidence>
<keyword evidence="12" id="KW-0464">Manganese</keyword>
<dbReference type="InterPro" id="IPR002659">
    <property type="entry name" value="Glyco_trans_31"/>
</dbReference>
<keyword evidence="10" id="KW-0333">Golgi apparatus</keyword>
<keyword evidence="9" id="KW-1133">Transmembrane helix</keyword>
<evidence type="ECO:0000256" key="3">
    <source>
        <dbReference type="ARBA" id="ARBA00004922"/>
    </source>
</evidence>
<keyword evidence="11" id="KW-0472">Membrane</keyword>
<comment type="subcellular location">
    <subcellularLocation>
        <location evidence="2">Golgi apparatus membrane</location>
        <topology evidence="2">Single-pass type II membrane protein</topology>
    </subcellularLocation>
</comment>
<evidence type="ECO:0000256" key="12">
    <source>
        <dbReference type="ARBA" id="ARBA00023211"/>
    </source>
</evidence>
<proteinExistence type="inferred from homology"/>
<reference evidence="14" key="1">
    <citation type="journal article" date="2016" name="Nat. Genet.">
        <title>The genome sequences of Arachis duranensis and Arachis ipaensis, the diploid ancestors of cultivated peanut.</title>
        <authorList>
            <person name="Bertioli D.J."/>
            <person name="Cannon S.B."/>
            <person name="Froenicke L."/>
            <person name="Huang G."/>
            <person name="Farmer A.D."/>
            <person name="Cannon E.K."/>
            <person name="Liu X."/>
            <person name="Gao D."/>
            <person name="Clevenger J."/>
            <person name="Dash S."/>
            <person name="Ren L."/>
            <person name="Moretzsohn M.C."/>
            <person name="Shirasawa K."/>
            <person name="Huang W."/>
            <person name="Vidigal B."/>
            <person name="Abernathy B."/>
            <person name="Chu Y."/>
            <person name="Niederhuth C.E."/>
            <person name="Umale P."/>
            <person name="Araujo A.C."/>
            <person name="Kozik A."/>
            <person name="Kim K.D."/>
            <person name="Burow M.D."/>
            <person name="Varshney R.K."/>
            <person name="Wang X."/>
            <person name="Zhang X."/>
            <person name="Barkley N."/>
            <person name="Guimaraes P.M."/>
            <person name="Isobe S."/>
            <person name="Guo B."/>
            <person name="Liao B."/>
            <person name="Stalker H.T."/>
            <person name="Schmitz R.J."/>
            <person name="Scheffler B.E."/>
            <person name="Leal-Bertioli S.C."/>
            <person name="Xun X."/>
            <person name="Jackson S.A."/>
            <person name="Michelmore R."/>
            <person name="Ozias-Akins P."/>
        </authorList>
    </citation>
    <scope>NUCLEOTIDE SEQUENCE [LARGE SCALE GENOMIC DNA]</scope>
    <source>
        <strain evidence="14">cv. V14167</strain>
    </source>
</reference>
<dbReference type="InterPro" id="IPR046940">
    <property type="entry name" value="TPPII_Ig-like_sf"/>
</dbReference>
<evidence type="ECO:0000256" key="13">
    <source>
        <dbReference type="SAM" id="SignalP"/>
    </source>
</evidence>
<keyword evidence="14" id="KW-1185">Reference proteome</keyword>